<keyword evidence="13" id="KW-0012">Acyltransferase</keyword>
<dbReference type="OrthoDB" id="264532at2759"/>
<dbReference type="Pfam" id="PF03982">
    <property type="entry name" value="DAGAT"/>
    <property type="match status" value="1"/>
</dbReference>
<evidence type="ECO:0000313" key="15">
    <source>
        <dbReference type="EMBL" id="TKR72635.1"/>
    </source>
</evidence>
<dbReference type="PANTHER" id="PTHR12317:SF0">
    <property type="entry name" value="ACYLTRANSFERASE"/>
    <property type="match status" value="1"/>
</dbReference>
<protein>
    <recommendedName>
        <fullName evidence="14">Acyltransferase</fullName>
        <ecNumber evidence="14">2.3.1.-</ecNumber>
    </recommendedName>
</protein>
<organism evidence="15 16">
    <name type="scientific">Steinernema carpocapsae</name>
    <name type="common">Entomopathogenic nematode</name>
    <dbReference type="NCBI Taxonomy" id="34508"/>
    <lineage>
        <taxon>Eukaryota</taxon>
        <taxon>Metazoa</taxon>
        <taxon>Ecdysozoa</taxon>
        <taxon>Nematoda</taxon>
        <taxon>Chromadorea</taxon>
        <taxon>Rhabditida</taxon>
        <taxon>Tylenchina</taxon>
        <taxon>Panagrolaimomorpha</taxon>
        <taxon>Strongyloidoidea</taxon>
        <taxon>Steinernematidae</taxon>
        <taxon>Steinernema</taxon>
    </lineage>
</organism>
<dbReference type="InterPro" id="IPR007130">
    <property type="entry name" value="DAGAT"/>
</dbReference>
<feature type="transmembrane region" description="Helical" evidence="14">
    <location>
        <begin position="6"/>
        <end position="33"/>
    </location>
</feature>
<dbReference type="Proteomes" id="UP000298663">
    <property type="component" value="Unassembled WGS sequence"/>
</dbReference>
<dbReference type="GO" id="GO:0006071">
    <property type="term" value="P:glycerol metabolic process"/>
    <property type="evidence" value="ECO:0007669"/>
    <property type="project" value="UniProtKB-KW"/>
</dbReference>
<evidence type="ECO:0000256" key="14">
    <source>
        <dbReference type="RuleBase" id="RU367023"/>
    </source>
</evidence>
<keyword evidence="12 14" id="KW-0472">Membrane</keyword>
<evidence type="ECO:0000256" key="10">
    <source>
        <dbReference type="ARBA" id="ARBA00022989"/>
    </source>
</evidence>
<evidence type="ECO:0000256" key="8">
    <source>
        <dbReference type="ARBA" id="ARBA00022798"/>
    </source>
</evidence>
<keyword evidence="7 14" id="KW-0812">Transmembrane</keyword>
<evidence type="ECO:0000256" key="1">
    <source>
        <dbReference type="ARBA" id="ARBA00004477"/>
    </source>
</evidence>
<reference evidence="15 16" key="1">
    <citation type="journal article" date="2015" name="Genome Biol.">
        <title>Comparative genomics of Steinernema reveals deeply conserved gene regulatory networks.</title>
        <authorList>
            <person name="Dillman A.R."/>
            <person name="Macchietto M."/>
            <person name="Porter C.F."/>
            <person name="Rogers A."/>
            <person name="Williams B."/>
            <person name="Antoshechkin I."/>
            <person name="Lee M.M."/>
            <person name="Goodwin Z."/>
            <person name="Lu X."/>
            <person name="Lewis E.E."/>
            <person name="Goodrich-Blair H."/>
            <person name="Stock S.P."/>
            <person name="Adams B.J."/>
            <person name="Sternberg P.W."/>
            <person name="Mortazavi A."/>
        </authorList>
    </citation>
    <scope>NUCLEOTIDE SEQUENCE [LARGE SCALE GENOMIC DNA]</scope>
    <source>
        <strain evidence="15 16">ALL</strain>
    </source>
</reference>
<reference evidence="15 16" key="2">
    <citation type="journal article" date="2019" name="G3 (Bethesda)">
        <title>Hybrid Assembly of the Genome of the Entomopathogenic Nematode Steinernema carpocapsae Identifies the X-Chromosome.</title>
        <authorList>
            <person name="Serra L."/>
            <person name="Macchietto M."/>
            <person name="Macias-Munoz A."/>
            <person name="McGill C.J."/>
            <person name="Rodriguez I.M."/>
            <person name="Rodriguez B."/>
            <person name="Murad R."/>
            <person name="Mortazavi A."/>
        </authorList>
    </citation>
    <scope>NUCLEOTIDE SEQUENCE [LARGE SCALE GENOMIC DNA]</scope>
    <source>
        <strain evidence="15 16">ALL</strain>
    </source>
</reference>
<proteinExistence type="inferred from homology"/>
<evidence type="ECO:0000313" key="16">
    <source>
        <dbReference type="Proteomes" id="UP000298663"/>
    </source>
</evidence>
<keyword evidence="8" id="KW-0319">Glycerol metabolism</keyword>
<comment type="pathway">
    <text evidence="2">Glycerolipid metabolism; triacylglycerol biosynthesis.</text>
</comment>
<evidence type="ECO:0000256" key="13">
    <source>
        <dbReference type="ARBA" id="ARBA00023315"/>
    </source>
</evidence>
<comment type="pathway">
    <text evidence="3">Lipid metabolism.</text>
</comment>
<dbReference type="AlphaFoldDB" id="A0A4V6A0Y7"/>
<dbReference type="GO" id="GO:0004144">
    <property type="term" value="F:diacylglycerol O-acyltransferase activity"/>
    <property type="evidence" value="ECO:0007669"/>
    <property type="project" value="TreeGrafter"/>
</dbReference>
<gene>
    <name evidence="15" type="ORF">L596_020053</name>
</gene>
<dbReference type="GO" id="GO:0019432">
    <property type="term" value="P:triglyceride biosynthetic process"/>
    <property type="evidence" value="ECO:0007669"/>
    <property type="project" value="TreeGrafter"/>
</dbReference>
<keyword evidence="5" id="KW-0444">Lipid biosynthesis</keyword>
<dbReference type="GO" id="GO:0005789">
    <property type="term" value="C:endoplasmic reticulum membrane"/>
    <property type="evidence" value="ECO:0007669"/>
    <property type="project" value="UniProtKB-SubCell"/>
</dbReference>
<evidence type="ECO:0000256" key="9">
    <source>
        <dbReference type="ARBA" id="ARBA00022824"/>
    </source>
</evidence>
<dbReference type="EMBL" id="AZBU02000006">
    <property type="protein sequence ID" value="TKR72635.1"/>
    <property type="molecule type" value="Genomic_DNA"/>
</dbReference>
<name>A0A4V6A0Y7_STECR</name>
<comment type="subcellular location">
    <subcellularLocation>
        <location evidence="1 14">Endoplasmic reticulum membrane</location>
        <topology evidence="1 14">Multi-pass membrane protein</topology>
    </subcellularLocation>
</comment>
<keyword evidence="10 14" id="KW-1133">Transmembrane helix</keyword>
<evidence type="ECO:0000256" key="2">
    <source>
        <dbReference type="ARBA" id="ARBA00004771"/>
    </source>
</evidence>
<dbReference type="PANTHER" id="PTHR12317">
    <property type="entry name" value="DIACYLGLYCEROL O-ACYLTRANSFERASE"/>
    <property type="match status" value="1"/>
</dbReference>
<sequence length="308" mass="35027">MFVIHVFSFLLPLILIFTRFYPLVIAYFIFLYYDWDTPAKGSRPSEWVRNWTFWKRFANYFPVKIVKTAEISPEHNYIFGSHPHGVISCGINAAVGTEGAGFSKTFPGIIPSLCTLNMNFLTPVMRLLITSLGYISVAKESIEYQLKRDTHGRAVVIVLGGAEEALDAHHDNFTLTLKSRKGFVKLALENGAHLVPVFSFGENDVYTQIRNERGSWIRTVQTKIKEILGFSPVLFLGRGIFNYSFGLLPYRKPINIVFGAPISVEKVEDPTREQVQELHEKYCEALTKLFDDNKTVYGISEDKKLTIV</sequence>
<evidence type="ECO:0000256" key="6">
    <source>
        <dbReference type="ARBA" id="ARBA00022679"/>
    </source>
</evidence>
<evidence type="ECO:0000256" key="5">
    <source>
        <dbReference type="ARBA" id="ARBA00022516"/>
    </source>
</evidence>
<keyword evidence="6 14" id="KW-0808">Transferase</keyword>
<evidence type="ECO:0000256" key="7">
    <source>
        <dbReference type="ARBA" id="ARBA00022692"/>
    </source>
</evidence>
<comment type="similarity">
    <text evidence="4 14">Belongs to the diacylglycerol acyltransferase family.</text>
</comment>
<keyword evidence="9 14" id="KW-0256">Endoplasmic reticulum</keyword>
<evidence type="ECO:0000256" key="4">
    <source>
        <dbReference type="ARBA" id="ARBA00005420"/>
    </source>
</evidence>
<keyword evidence="11" id="KW-0443">Lipid metabolism</keyword>
<dbReference type="EC" id="2.3.1.-" evidence="14"/>
<evidence type="ECO:0000256" key="11">
    <source>
        <dbReference type="ARBA" id="ARBA00023098"/>
    </source>
</evidence>
<accession>A0A4V6A0Y7</accession>
<evidence type="ECO:0000256" key="12">
    <source>
        <dbReference type="ARBA" id="ARBA00023136"/>
    </source>
</evidence>
<dbReference type="CDD" id="cd07987">
    <property type="entry name" value="LPLAT_MGAT-like"/>
    <property type="match status" value="1"/>
</dbReference>
<keyword evidence="16" id="KW-1185">Reference proteome</keyword>
<comment type="caution">
    <text evidence="15">The sequence shown here is derived from an EMBL/GenBank/DDBJ whole genome shotgun (WGS) entry which is preliminary data.</text>
</comment>
<comment type="caution">
    <text evidence="14">Lacks conserved residue(s) required for the propagation of feature annotation.</text>
</comment>
<evidence type="ECO:0000256" key="3">
    <source>
        <dbReference type="ARBA" id="ARBA00005189"/>
    </source>
</evidence>